<evidence type="ECO:0000313" key="3">
    <source>
        <dbReference type="Proteomes" id="UP000075515"/>
    </source>
</evidence>
<comment type="caution">
    <text evidence="2">The sequence shown here is derived from an EMBL/GenBank/DDBJ whole genome shotgun (WGS) entry which is preliminary data.</text>
</comment>
<dbReference type="EMBL" id="JEMC01003326">
    <property type="protein sequence ID" value="KYF82115.1"/>
    <property type="molecule type" value="Genomic_DNA"/>
</dbReference>
<feature type="region of interest" description="Disordered" evidence="1">
    <location>
        <begin position="127"/>
        <end position="146"/>
    </location>
</feature>
<dbReference type="Proteomes" id="UP000075515">
    <property type="component" value="Unassembled WGS sequence"/>
</dbReference>
<evidence type="ECO:0000313" key="2">
    <source>
        <dbReference type="EMBL" id="KYF82115.1"/>
    </source>
</evidence>
<sequence>MPLSDDVPEWKALRDTLRDLVARAGAAAAAVIDESNNIWCAWPVASTVPPLAARFAERELAGRPGPPLRRGGRLRVAHPAGSPDDSYMAESFGGIYVLVLWFNDPFDPDFQRARLRRELPRIEALTVALPPPDGPDATEGAAKQRA</sequence>
<dbReference type="AlphaFoldDB" id="A0A150SF16"/>
<accession>A0A150SF16</accession>
<reference evidence="2 3" key="1">
    <citation type="submission" date="2014-02" db="EMBL/GenBank/DDBJ databases">
        <title>The small core and large imbalanced accessory genome model reveals a collaborative survival strategy of Sorangium cellulosum strains in nature.</title>
        <authorList>
            <person name="Han K."/>
            <person name="Peng R."/>
            <person name="Blom J."/>
            <person name="Li Y.-Z."/>
        </authorList>
    </citation>
    <scope>NUCLEOTIDE SEQUENCE [LARGE SCALE GENOMIC DNA]</scope>
    <source>
        <strain evidence="2 3">So0149</strain>
    </source>
</reference>
<name>A0A150SF16_SORCE</name>
<protein>
    <submittedName>
        <fullName evidence="2">Uncharacterized protein</fullName>
    </submittedName>
</protein>
<gene>
    <name evidence="2" type="ORF">BE18_18075</name>
</gene>
<organism evidence="2 3">
    <name type="scientific">Sorangium cellulosum</name>
    <name type="common">Polyangium cellulosum</name>
    <dbReference type="NCBI Taxonomy" id="56"/>
    <lineage>
        <taxon>Bacteria</taxon>
        <taxon>Pseudomonadati</taxon>
        <taxon>Myxococcota</taxon>
        <taxon>Polyangia</taxon>
        <taxon>Polyangiales</taxon>
        <taxon>Polyangiaceae</taxon>
        <taxon>Sorangium</taxon>
    </lineage>
</organism>
<proteinExistence type="predicted"/>
<evidence type="ECO:0000256" key="1">
    <source>
        <dbReference type="SAM" id="MobiDB-lite"/>
    </source>
</evidence>